<comment type="similarity">
    <text evidence="1">Belongs to the sulfotransferase 1 family.</text>
</comment>
<dbReference type="GO" id="GO:0008146">
    <property type="term" value="F:sulfotransferase activity"/>
    <property type="evidence" value="ECO:0007669"/>
    <property type="project" value="InterPro"/>
</dbReference>
<protein>
    <recommendedName>
        <fullName evidence="3">Sulfotransferase domain-containing protein</fullName>
    </recommendedName>
</protein>
<dbReference type="SUPFAM" id="SSF52540">
    <property type="entry name" value="P-loop containing nucleoside triphosphate hydrolases"/>
    <property type="match status" value="1"/>
</dbReference>
<name>A0AAD9JL91_9ANNE</name>
<dbReference type="InterPro" id="IPR000863">
    <property type="entry name" value="Sulfotransferase_dom"/>
</dbReference>
<evidence type="ECO:0000313" key="4">
    <source>
        <dbReference type="EMBL" id="KAK2154520.1"/>
    </source>
</evidence>
<evidence type="ECO:0000256" key="2">
    <source>
        <dbReference type="ARBA" id="ARBA00022679"/>
    </source>
</evidence>
<dbReference type="InterPro" id="IPR027417">
    <property type="entry name" value="P-loop_NTPase"/>
</dbReference>
<evidence type="ECO:0000256" key="1">
    <source>
        <dbReference type="ARBA" id="ARBA00005771"/>
    </source>
</evidence>
<feature type="domain" description="Sulfotransferase" evidence="3">
    <location>
        <begin position="65"/>
        <end position="304"/>
    </location>
</feature>
<dbReference type="Proteomes" id="UP001208570">
    <property type="component" value="Unassembled WGS sequence"/>
</dbReference>
<comment type="caution">
    <text evidence="4">The sequence shown here is derived from an EMBL/GenBank/DDBJ whole genome shotgun (WGS) entry which is preliminary data.</text>
</comment>
<evidence type="ECO:0000313" key="5">
    <source>
        <dbReference type="Proteomes" id="UP001208570"/>
    </source>
</evidence>
<sequence>MAQEMRQTHLRTSINSNEDDIMKLYVLEKYFSYRLPGQHYYNGVMWNSLVPRERLIQMMTFHVKPDDVIVSGYPKSGNTWLAEIVYLIEHDVDIEKSNSIPLYLRVPHLEGELSDLMINKLDSPRAYKSHLSYAMLPKEAHEKRPKIVHIIRDPHDIAVSYYHFYRSLSQLGNYTGTWDEFLSMFMAGYVCCGDWFQYAEDWWLHRNEANVLIVRYEDMIRDLRTEVLRIADFLRRPLDEEQVSSIVRRTSFNNMKKNPMLNLDGLSDIDRTISPFMRKGEVGDWKNYFSSLQLEAFDKLIPATLREQ</sequence>
<keyword evidence="2" id="KW-0808">Transferase</keyword>
<dbReference type="Gene3D" id="3.40.50.300">
    <property type="entry name" value="P-loop containing nucleotide triphosphate hydrolases"/>
    <property type="match status" value="1"/>
</dbReference>
<proteinExistence type="inferred from homology"/>
<dbReference type="PANTHER" id="PTHR11783">
    <property type="entry name" value="SULFOTRANSFERASE SULT"/>
    <property type="match status" value="1"/>
</dbReference>
<keyword evidence="5" id="KW-1185">Reference proteome</keyword>
<reference evidence="4" key="1">
    <citation type="journal article" date="2023" name="Mol. Biol. Evol.">
        <title>Third-Generation Sequencing Reveals the Adaptive Role of the Epigenome in Three Deep-Sea Polychaetes.</title>
        <authorList>
            <person name="Perez M."/>
            <person name="Aroh O."/>
            <person name="Sun Y."/>
            <person name="Lan Y."/>
            <person name="Juniper S.K."/>
            <person name="Young C.R."/>
            <person name="Angers B."/>
            <person name="Qian P.Y."/>
        </authorList>
    </citation>
    <scope>NUCLEOTIDE SEQUENCE</scope>
    <source>
        <strain evidence="4">P08H-3</strain>
    </source>
</reference>
<dbReference type="EMBL" id="JAODUP010000266">
    <property type="protein sequence ID" value="KAK2154520.1"/>
    <property type="molecule type" value="Genomic_DNA"/>
</dbReference>
<dbReference type="AlphaFoldDB" id="A0AAD9JL91"/>
<dbReference type="Pfam" id="PF00685">
    <property type="entry name" value="Sulfotransfer_1"/>
    <property type="match status" value="1"/>
</dbReference>
<gene>
    <name evidence="4" type="ORF">LSH36_266g01006</name>
</gene>
<accession>A0AAD9JL91</accession>
<organism evidence="4 5">
    <name type="scientific">Paralvinella palmiformis</name>
    <dbReference type="NCBI Taxonomy" id="53620"/>
    <lineage>
        <taxon>Eukaryota</taxon>
        <taxon>Metazoa</taxon>
        <taxon>Spiralia</taxon>
        <taxon>Lophotrochozoa</taxon>
        <taxon>Annelida</taxon>
        <taxon>Polychaeta</taxon>
        <taxon>Sedentaria</taxon>
        <taxon>Canalipalpata</taxon>
        <taxon>Terebellida</taxon>
        <taxon>Terebelliformia</taxon>
        <taxon>Alvinellidae</taxon>
        <taxon>Paralvinella</taxon>
    </lineage>
</organism>
<evidence type="ECO:0000259" key="3">
    <source>
        <dbReference type="Pfam" id="PF00685"/>
    </source>
</evidence>